<dbReference type="SMART" id="SM00220">
    <property type="entry name" value="S_TKc"/>
    <property type="match status" value="1"/>
</dbReference>
<dbReference type="GO" id="GO:0005524">
    <property type="term" value="F:ATP binding"/>
    <property type="evidence" value="ECO:0007669"/>
    <property type="project" value="UniProtKB-UniRule"/>
</dbReference>
<dbReference type="SUPFAM" id="SSF89837">
    <property type="entry name" value="Doublecortin (DC)"/>
    <property type="match status" value="2"/>
</dbReference>
<dbReference type="GO" id="GO:0004674">
    <property type="term" value="F:protein serine/threonine kinase activity"/>
    <property type="evidence" value="ECO:0007669"/>
    <property type="project" value="UniProtKB-EC"/>
</dbReference>
<dbReference type="Proteomes" id="UP000261580">
    <property type="component" value="Unassembled WGS sequence"/>
</dbReference>
<dbReference type="InterPro" id="IPR011009">
    <property type="entry name" value="Kinase-like_dom_sf"/>
</dbReference>
<dbReference type="GO" id="GO:0007417">
    <property type="term" value="P:central nervous system development"/>
    <property type="evidence" value="ECO:0007669"/>
    <property type="project" value="UniProtKB-ARBA"/>
</dbReference>
<organism evidence="13 14">
    <name type="scientific">Neolamprologus brichardi</name>
    <name type="common">Fairy cichlid</name>
    <name type="synonym">Lamprologus brichardi</name>
    <dbReference type="NCBI Taxonomy" id="32507"/>
    <lineage>
        <taxon>Eukaryota</taxon>
        <taxon>Metazoa</taxon>
        <taxon>Chordata</taxon>
        <taxon>Craniata</taxon>
        <taxon>Vertebrata</taxon>
        <taxon>Euteleostomi</taxon>
        <taxon>Actinopterygii</taxon>
        <taxon>Neopterygii</taxon>
        <taxon>Teleostei</taxon>
        <taxon>Neoteleostei</taxon>
        <taxon>Acanthomorphata</taxon>
        <taxon>Ovalentaria</taxon>
        <taxon>Cichlomorphae</taxon>
        <taxon>Cichliformes</taxon>
        <taxon>Cichlidae</taxon>
        <taxon>African cichlids</taxon>
        <taxon>Pseudocrenilabrinae</taxon>
        <taxon>Lamprologini</taxon>
        <taxon>Neolamprologus</taxon>
    </lineage>
</organism>
<dbReference type="GeneTree" id="ENSGT00940000154895"/>
<evidence type="ECO:0000256" key="1">
    <source>
        <dbReference type="ARBA" id="ARBA00005354"/>
    </source>
</evidence>
<dbReference type="PANTHER" id="PTHR24347">
    <property type="entry name" value="SERINE/THREONINE-PROTEIN KINASE"/>
    <property type="match status" value="1"/>
</dbReference>
<reference evidence="13" key="1">
    <citation type="submission" date="2025-08" db="UniProtKB">
        <authorList>
            <consortium name="Ensembl"/>
        </authorList>
    </citation>
    <scope>IDENTIFICATION</scope>
</reference>
<accession>A0A3Q4GU69</accession>
<dbReference type="AlphaFoldDB" id="A0A3Q4GU69"/>
<dbReference type="Bgee" id="ENSNBRG00000005378">
    <property type="expression patterns" value="Expressed in camera-type eye and 3 other cell types or tissues"/>
</dbReference>
<comment type="similarity">
    <text evidence="1">Belongs to the protein kinase superfamily. CAMK Ser/Thr protein kinase family. CaMK subfamily.</text>
</comment>
<keyword evidence="14" id="KW-1185">Reference proteome</keyword>
<dbReference type="GO" id="GO:0005634">
    <property type="term" value="C:nucleus"/>
    <property type="evidence" value="ECO:0007669"/>
    <property type="project" value="Ensembl"/>
</dbReference>
<feature type="compositionally biased region" description="Pro residues" evidence="10">
    <location>
        <begin position="663"/>
        <end position="678"/>
    </location>
</feature>
<dbReference type="Gene3D" id="1.10.510.10">
    <property type="entry name" value="Transferase(Phosphotransferase) domain 1"/>
    <property type="match status" value="1"/>
</dbReference>
<dbReference type="InterPro" id="IPR000719">
    <property type="entry name" value="Prot_kinase_dom"/>
</dbReference>
<dbReference type="InterPro" id="IPR008271">
    <property type="entry name" value="Ser/Thr_kinase_AS"/>
</dbReference>
<evidence type="ECO:0000256" key="3">
    <source>
        <dbReference type="ARBA" id="ARBA00022553"/>
    </source>
</evidence>
<keyword evidence="5 9" id="KW-0547">Nucleotide-binding</keyword>
<feature type="region of interest" description="Disordered" evidence="10">
    <location>
        <begin position="655"/>
        <end position="706"/>
    </location>
</feature>
<feature type="binding site" evidence="9">
    <location>
        <position position="385"/>
    </location>
    <ligand>
        <name>ATP</name>
        <dbReference type="ChEBI" id="CHEBI:30616"/>
    </ligand>
</feature>
<dbReference type="EC" id="2.7.11.1" evidence="2"/>
<comment type="catalytic activity">
    <reaction evidence="7">
        <text>L-threonyl-[protein] + ATP = O-phospho-L-threonyl-[protein] + ADP + H(+)</text>
        <dbReference type="Rhea" id="RHEA:46608"/>
        <dbReference type="Rhea" id="RHEA-COMP:11060"/>
        <dbReference type="Rhea" id="RHEA-COMP:11605"/>
        <dbReference type="ChEBI" id="CHEBI:15378"/>
        <dbReference type="ChEBI" id="CHEBI:30013"/>
        <dbReference type="ChEBI" id="CHEBI:30616"/>
        <dbReference type="ChEBI" id="CHEBI:61977"/>
        <dbReference type="ChEBI" id="CHEBI:456216"/>
        <dbReference type="EC" id="2.7.11.1"/>
    </reaction>
</comment>
<dbReference type="STRING" id="32507.ENSNBRP00000007162"/>
<dbReference type="FunFam" id="3.10.20.230:FF:000002">
    <property type="entry name" value="serine/threonine-protein kinase DCLK2 isoform X1"/>
    <property type="match status" value="1"/>
</dbReference>
<evidence type="ECO:0000259" key="12">
    <source>
        <dbReference type="PROSITE" id="PS50309"/>
    </source>
</evidence>
<feature type="domain" description="Doublecortin" evidence="12">
    <location>
        <begin position="193"/>
        <end position="276"/>
    </location>
</feature>
<comment type="catalytic activity">
    <reaction evidence="8">
        <text>L-seryl-[protein] + ATP = O-phospho-L-seryl-[protein] + ADP + H(+)</text>
        <dbReference type="Rhea" id="RHEA:17989"/>
        <dbReference type="Rhea" id="RHEA-COMP:9863"/>
        <dbReference type="Rhea" id="RHEA-COMP:11604"/>
        <dbReference type="ChEBI" id="CHEBI:15378"/>
        <dbReference type="ChEBI" id="CHEBI:29999"/>
        <dbReference type="ChEBI" id="CHEBI:30616"/>
        <dbReference type="ChEBI" id="CHEBI:83421"/>
        <dbReference type="ChEBI" id="CHEBI:456216"/>
        <dbReference type="EC" id="2.7.11.1"/>
    </reaction>
</comment>
<evidence type="ECO:0000313" key="13">
    <source>
        <dbReference type="Ensembl" id="ENSNBRP00000007162.1"/>
    </source>
</evidence>
<reference evidence="13" key="2">
    <citation type="submission" date="2025-09" db="UniProtKB">
        <authorList>
            <consortium name="Ensembl"/>
        </authorList>
    </citation>
    <scope>IDENTIFICATION</scope>
</reference>
<feature type="region of interest" description="Disordered" evidence="10">
    <location>
        <begin position="294"/>
        <end position="318"/>
    </location>
</feature>
<feature type="domain" description="Doublecortin" evidence="12">
    <location>
        <begin position="67"/>
        <end position="153"/>
    </location>
</feature>
<dbReference type="CDD" id="cd17069">
    <property type="entry name" value="DCX2"/>
    <property type="match status" value="1"/>
</dbReference>
<feature type="compositionally biased region" description="Basic residues" evidence="10">
    <location>
        <begin position="308"/>
        <end position="318"/>
    </location>
</feature>
<dbReference type="GO" id="GO:0006972">
    <property type="term" value="P:hyperosmotic response"/>
    <property type="evidence" value="ECO:0007669"/>
    <property type="project" value="Ensembl"/>
</dbReference>
<evidence type="ECO:0000256" key="5">
    <source>
        <dbReference type="ARBA" id="ARBA00022741"/>
    </source>
</evidence>
<keyword evidence="3" id="KW-0597">Phosphoprotein</keyword>
<dbReference type="PROSITE" id="PS00107">
    <property type="entry name" value="PROTEIN_KINASE_ATP"/>
    <property type="match status" value="1"/>
</dbReference>
<dbReference type="GO" id="GO:0015630">
    <property type="term" value="C:microtubule cytoskeleton"/>
    <property type="evidence" value="ECO:0007669"/>
    <property type="project" value="Ensembl"/>
</dbReference>
<dbReference type="Gene3D" id="3.10.20.230">
    <property type="entry name" value="Doublecortin domain"/>
    <property type="match status" value="2"/>
</dbReference>
<name>A0A3Q4GU69_NEOBR</name>
<dbReference type="InterPro" id="IPR036572">
    <property type="entry name" value="Doublecortin_dom_sf"/>
</dbReference>
<feature type="domain" description="Protein kinase" evidence="11">
    <location>
        <begin position="356"/>
        <end position="592"/>
    </location>
</feature>
<dbReference type="FunFam" id="3.10.20.230:FF:000001">
    <property type="entry name" value="serine/threonine-protein kinase DCLK1 isoform X1"/>
    <property type="match status" value="1"/>
</dbReference>
<dbReference type="GO" id="GO:0035556">
    <property type="term" value="P:intracellular signal transduction"/>
    <property type="evidence" value="ECO:0007669"/>
    <property type="project" value="InterPro"/>
</dbReference>
<evidence type="ECO:0000256" key="4">
    <source>
        <dbReference type="ARBA" id="ARBA00022737"/>
    </source>
</evidence>
<dbReference type="InterPro" id="IPR003533">
    <property type="entry name" value="Doublecortin_dom"/>
</dbReference>
<dbReference type="PROSITE" id="PS50011">
    <property type="entry name" value="PROTEIN_KINASE_DOM"/>
    <property type="match status" value="1"/>
</dbReference>
<keyword evidence="6 9" id="KW-0067">ATP-binding</keyword>
<evidence type="ECO:0000256" key="2">
    <source>
        <dbReference type="ARBA" id="ARBA00012513"/>
    </source>
</evidence>
<keyword evidence="4" id="KW-0677">Repeat</keyword>
<dbReference type="SUPFAM" id="SSF56112">
    <property type="entry name" value="Protein kinase-like (PK-like)"/>
    <property type="match status" value="1"/>
</dbReference>
<dbReference type="Ensembl" id="ENSNBRT00000007364.1">
    <property type="protein sequence ID" value="ENSNBRP00000007162.1"/>
    <property type="gene ID" value="ENSNBRG00000005378.1"/>
</dbReference>
<dbReference type="FunFam" id="3.30.200.20:FF:000057">
    <property type="entry name" value="Serine/threonine-protein kinase DCLK1 isoform 2"/>
    <property type="match status" value="1"/>
</dbReference>
<feature type="compositionally biased region" description="Basic and acidic residues" evidence="10">
    <location>
        <begin position="7"/>
        <end position="19"/>
    </location>
</feature>
<dbReference type="GO" id="GO:0008021">
    <property type="term" value="C:synaptic vesicle"/>
    <property type="evidence" value="ECO:0007669"/>
    <property type="project" value="Ensembl"/>
</dbReference>
<protein>
    <recommendedName>
        <fullName evidence="2">non-specific serine/threonine protein kinase</fullName>
        <ecNumber evidence="2">2.7.11.1</ecNumber>
    </recommendedName>
</protein>
<evidence type="ECO:0000256" key="7">
    <source>
        <dbReference type="ARBA" id="ARBA00047899"/>
    </source>
</evidence>
<dbReference type="Pfam" id="PF03607">
    <property type="entry name" value="DCX"/>
    <property type="match status" value="2"/>
</dbReference>
<sequence length="706" mass="78821">MSLSRSIEFEHFEERDKPHRPPRTNSGSGSQCGSRGNGLVPSPAHSAHCSFYRTRTLQSLTSEKKARKVRFYRNGDKYFKGLVYAVSNDRFRSLDALLMELTRSLSDNVNLPQGVRTLYTLDGGRKITSLDELVEGESYVCASNEPFRRVDYTKNVNPNWSVGSKTSTSRSLPSLFPLKSELQRESKDFIKPKLVTVIRSGVKPRKAVRILLNKKTAHSFEQVLTDITDAIKLDSGAVRRLYTLEGKQITCLQDFFGDDDVFIACGPEKFRYAQDDFVLDHSECRVLKSSYSRSATPNRTAKSPGVSRRSKSPGAGRRHVLHNHFKNNNLLVYNLCLSSAVNGNQHSHASSICEKYKIGKVIGDGNFAVVKDCVERSTGKEFALKIIDKTKCSGKEHLIENEVAVLRKVKHPNIIMLIEEVDTPSELYLVMELVKGGDLFDAITSSAKYTERDASVMVYNLARALKYLHSLNIVHRDIKPENLLILCGKSLLKRFSLFLALFLPSFHSYGLKVDIWAAGVITYILLCGFPPFRSENNQQEDLFDQILRGQLDFPSPYWDNITDSAKELIGKMLQVNAEARYTAQDVLSHPWVTDDAIMENNMKMEVTGKLKTHFNTAPKHSTTTAGVSVIMVTASQPSSPTVSPIQPVVLFPLSSPTKCEPSSPSPIHPTLFPSPPSTPLRSTTPPSPFCPSSPIPLTAEELMEKL</sequence>
<dbReference type="SMART" id="SM00537">
    <property type="entry name" value="DCX"/>
    <property type="match status" value="2"/>
</dbReference>
<feature type="compositionally biased region" description="Polar residues" evidence="10">
    <location>
        <begin position="23"/>
        <end position="34"/>
    </location>
</feature>
<feature type="region of interest" description="Disordered" evidence="10">
    <location>
        <begin position="1"/>
        <end position="39"/>
    </location>
</feature>
<proteinExistence type="inferred from homology"/>
<evidence type="ECO:0000256" key="8">
    <source>
        <dbReference type="ARBA" id="ARBA00048679"/>
    </source>
</evidence>
<dbReference type="InterPro" id="IPR017441">
    <property type="entry name" value="Protein_kinase_ATP_BS"/>
</dbReference>
<evidence type="ECO:0000256" key="6">
    <source>
        <dbReference type="ARBA" id="ARBA00022840"/>
    </source>
</evidence>
<evidence type="ECO:0000256" key="9">
    <source>
        <dbReference type="PROSITE-ProRule" id="PRU10141"/>
    </source>
</evidence>
<dbReference type="PROSITE" id="PS50309">
    <property type="entry name" value="DC"/>
    <property type="match status" value="2"/>
</dbReference>
<evidence type="ECO:0000259" key="11">
    <source>
        <dbReference type="PROSITE" id="PS50011"/>
    </source>
</evidence>
<feature type="compositionally biased region" description="Pro residues" evidence="10">
    <location>
        <begin position="685"/>
        <end position="694"/>
    </location>
</feature>
<evidence type="ECO:0000256" key="10">
    <source>
        <dbReference type="SAM" id="MobiDB-lite"/>
    </source>
</evidence>
<evidence type="ECO:0000313" key="14">
    <source>
        <dbReference type="Proteomes" id="UP000261580"/>
    </source>
</evidence>
<dbReference type="Gene3D" id="3.30.200.20">
    <property type="entry name" value="Phosphorylase Kinase, domain 1"/>
    <property type="match status" value="1"/>
</dbReference>
<dbReference type="Pfam" id="PF00069">
    <property type="entry name" value="Pkinase"/>
    <property type="match status" value="2"/>
</dbReference>
<dbReference type="PROSITE" id="PS00108">
    <property type="entry name" value="PROTEIN_KINASE_ST"/>
    <property type="match status" value="1"/>
</dbReference>